<evidence type="ECO:0000313" key="3">
    <source>
        <dbReference type="Proteomes" id="UP000318864"/>
    </source>
</evidence>
<organism evidence="2 3">
    <name type="scientific">Salinadaptatus halalkaliphilus</name>
    <dbReference type="NCBI Taxonomy" id="2419781"/>
    <lineage>
        <taxon>Archaea</taxon>
        <taxon>Methanobacteriati</taxon>
        <taxon>Methanobacteriota</taxon>
        <taxon>Stenosarchaea group</taxon>
        <taxon>Halobacteria</taxon>
        <taxon>Halobacteriales</taxon>
        <taxon>Natrialbaceae</taxon>
        <taxon>Salinadaptatus</taxon>
    </lineage>
</organism>
<keyword evidence="3" id="KW-1185">Reference proteome</keyword>
<dbReference type="Proteomes" id="UP000318864">
    <property type="component" value="Unassembled WGS sequence"/>
</dbReference>
<dbReference type="RefSeq" id="WP_141463872.1">
    <property type="nucleotide sequence ID" value="NZ_RBZW01000016.1"/>
</dbReference>
<reference evidence="2 3" key="1">
    <citation type="submission" date="2018-10" db="EMBL/GenBank/DDBJ databases">
        <title>Natronolimnobius sp. XQ-INN 246 isolated from Inner Mongolia Autonomous Region of China.</title>
        <authorList>
            <person name="Xue Q."/>
        </authorList>
    </citation>
    <scope>NUCLEOTIDE SEQUENCE [LARGE SCALE GENOMIC DNA]</scope>
    <source>
        <strain evidence="2 3">XQ-INN 246</strain>
    </source>
</reference>
<dbReference type="AlphaFoldDB" id="A0A4S3TNN0"/>
<gene>
    <name evidence="2" type="ORF">D8Y22_06425</name>
</gene>
<protein>
    <submittedName>
        <fullName evidence="2">Uncharacterized protein</fullName>
    </submittedName>
</protein>
<comment type="caution">
    <text evidence="2">The sequence shown here is derived from an EMBL/GenBank/DDBJ whole genome shotgun (WGS) entry which is preliminary data.</text>
</comment>
<evidence type="ECO:0000313" key="2">
    <source>
        <dbReference type="EMBL" id="THE65796.1"/>
    </source>
</evidence>
<proteinExistence type="predicted"/>
<dbReference type="EMBL" id="RBZW01000016">
    <property type="protein sequence ID" value="THE65796.1"/>
    <property type="molecule type" value="Genomic_DNA"/>
</dbReference>
<accession>A0A4S3TNN0</accession>
<name>A0A4S3TNN0_9EURY</name>
<evidence type="ECO:0000256" key="1">
    <source>
        <dbReference type="SAM" id="MobiDB-lite"/>
    </source>
</evidence>
<sequence length="121" mass="13181">MALARILSGDPSRTSKLYLAIGVLSLVKAIAVRDDQERFRRELADAGLFIGIGIALRKFAQLKAEKRAEIESQVPGWLVDIADSEATKTGLQTVAKRRLGRQGPEPEPTIGDRARGLVSRS</sequence>
<feature type="region of interest" description="Disordered" evidence="1">
    <location>
        <begin position="97"/>
        <end position="121"/>
    </location>
</feature>
<dbReference type="OrthoDB" id="202242at2157"/>